<name>A0A9D2TFP6_9FIRM</name>
<feature type="transmembrane region" description="Helical" evidence="1">
    <location>
        <begin position="28"/>
        <end position="46"/>
    </location>
</feature>
<feature type="transmembrane region" description="Helical" evidence="1">
    <location>
        <begin position="185"/>
        <end position="211"/>
    </location>
</feature>
<organism evidence="2 3">
    <name type="scientific">Candidatus Enterocloster excrementigallinarum</name>
    <dbReference type="NCBI Taxonomy" id="2838558"/>
    <lineage>
        <taxon>Bacteria</taxon>
        <taxon>Bacillati</taxon>
        <taxon>Bacillota</taxon>
        <taxon>Clostridia</taxon>
        <taxon>Lachnospirales</taxon>
        <taxon>Lachnospiraceae</taxon>
        <taxon>Enterocloster</taxon>
    </lineage>
</organism>
<keyword evidence="1" id="KW-0472">Membrane</keyword>
<feature type="transmembrane region" description="Helical" evidence="1">
    <location>
        <begin position="140"/>
        <end position="165"/>
    </location>
</feature>
<feature type="transmembrane region" description="Helical" evidence="1">
    <location>
        <begin position="53"/>
        <end position="73"/>
    </location>
</feature>
<feature type="transmembrane region" description="Helical" evidence="1">
    <location>
        <begin position="377"/>
        <end position="395"/>
    </location>
</feature>
<keyword evidence="1" id="KW-1133">Transmembrane helix</keyword>
<evidence type="ECO:0000313" key="2">
    <source>
        <dbReference type="EMBL" id="HJC66807.1"/>
    </source>
</evidence>
<feature type="transmembrane region" description="Helical" evidence="1">
    <location>
        <begin position="285"/>
        <end position="305"/>
    </location>
</feature>
<comment type="caution">
    <text evidence="2">The sequence shown here is derived from an EMBL/GenBank/DDBJ whole genome shotgun (WGS) entry which is preliminary data.</text>
</comment>
<sequence length="428" mass="48368">MSLVFAGLLFLMILLAKAGMGTLKTPVLVFSIIWCIVGLGANLCLYEYYAPSNLVNTIIISGAIIFFIVYGFGLRGVKKSFFTENIKLDSCFINLRILIGINIVGIVLLLPSLITALIILRTNELWYIRANGSEVYSSSLMATLADSVIRPLFVATTILAIVYLFSDGKQKTKYVLLMLAIVENIELVISTAGRAPIVNFLFYFIIAIVLFRGKSIFELLHHERGKLLFVVALIMGIFVLTQMRSSTNLDMRDMLETFYNYYFSGPSYLTQLLRNVTEYGIDGRYFWGAATFGFISNIFSNILILVTGRPQGTLYIIGSVITSKQYWVGEHTLLNAMCTGFYPFLLDWGYLGIVIGPVILGIITTIITKKVYKNRSLFYIAIYIYWIYALFRTVFKWDLVNIDFSVVLISLYFFTHKCYKVGNDGCRA</sequence>
<gene>
    <name evidence="2" type="ORF">H9931_08830</name>
</gene>
<reference evidence="2" key="1">
    <citation type="journal article" date="2021" name="PeerJ">
        <title>Extensive microbial diversity within the chicken gut microbiome revealed by metagenomics and culture.</title>
        <authorList>
            <person name="Gilroy R."/>
            <person name="Ravi A."/>
            <person name="Getino M."/>
            <person name="Pursley I."/>
            <person name="Horton D.L."/>
            <person name="Alikhan N.F."/>
            <person name="Baker D."/>
            <person name="Gharbi K."/>
            <person name="Hall N."/>
            <person name="Watson M."/>
            <person name="Adriaenssens E.M."/>
            <person name="Foster-Nyarko E."/>
            <person name="Jarju S."/>
            <person name="Secka A."/>
            <person name="Antonio M."/>
            <person name="Oren A."/>
            <person name="Chaudhuri R.R."/>
            <person name="La Ragione R."/>
            <person name="Hildebrand F."/>
            <person name="Pallen M.J."/>
        </authorList>
    </citation>
    <scope>NUCLEOTIDE SEQUENCE</scope>
    <source>
        <strain evidence="2">CHK198-12963</strain>
    </source>
</reference>
<protein>
    <submittedName>
        <fullName evidence="2">Oligosaccharide repeat unit polymerase</fullName>
    </submittedName>
</protein>
<evidence type="ECO:0000256" key="1">
    <source>
        <dbReference type="SAM" id="Phobius"/>
    </source>
</evidence>
<dbReference type="EMBL" id="DWWB01000049">
    <property type="protein sequence ID" value="HJC66807.1"/>
    <property type="molecule type" value="Genomic_DNA"/>
</dbReference>
<feature type="transmembrane region" description="Helical" evidence="1">
    <location>
        <begin position="348"/>
        <end position="368"/>
    </location>
</feature>
<dbReference type="NCBIfam" id="TIGR04370">
    <property type="entry name" value="glyco_rpt_poly"/>
    <property type="match status" value="1"/>
</dbReference>
<dbReference type="Proteomes" id="UP000823863">
    <property type="component" value="Unassembled WGS sequence"/>
</dbReference>
<proteinExistence type="predicted"/>
<keyword evidence="1" id="KW-0812">Transmembrane</keyword>
<dbReference type="AlphaFoldDB" id="A0A9D2TFP6"/>
<feature type="transmembrane region" description="Helical" evidence="1">
    <location>
        <begin position="227"/>
        <end position="245"/>
    </location>
</feature>
<evidence type="ECO:0000313" key="3">
    <source>
        <dbReference type="Proteomes" id="UP000823863"/>
    </source>
</evidence>
<accession>A0A9D2TFP6</accession>
<reference evidence="2" key="2">
    <citation type="submission" date="2021-04" db="EMBL/GenBank/DDBJ databases">
        <authorList>
            <person name="Gilroy R."/>
        </authorList>
    </citation>
    <scope>NUCLEOTIDE SEQUENCE</scope>
    <source>
        <strain evidence="2">CHK198-12963</strain>
    </source>
</reference>
<feature type="transmembrane region" description="Helical" evidence="1">
    <location>
        <begin position="93"/>
        <end position="120"/>
    </location>
</feature>